<keyword evidence="1" id="KW-0732">Signal</keyword>
<organism evidence="2 3">
    <name type="scientific">Sphingomonas ginsenosidimutans</name>
    <dbReference type="NCBI Taxonomy" id="862134"/>
    <lineage>
        <taxon>Bacteria</taxon>
        <taxon>Pseudomonadati</taxon>
        <taxon>Pseudomonadota</taxon>
        <taxon>Alphaproteobacteria</taxon>
        <taxon>Sphingomonadales</taxon>
        <taxon>Sphingomonadaceae</taxon>
        <taxon>Sphingomonas</taxon>
    </lineage>
</organism>
<name>A0A2A4I3L3_9SPHN</name>
<comment type="caution">
    <text evidence="2">The sequence shown here is derived from an EMBL/GenBank/DDBJ whole genome shotgun (WGS) entry which is preliminary data.</text>
</comment>
<dbReference type="Pfam" id="PF04402">
    <property type="entry name" value="SIMPL"/>
    <property type="match status" value="1"/>
</dbReference>
<dbReference type="InterPro" id="IPR007497">
    <property type="entry name" value="SIMPL/DUF541"/>
</dbReference>
<feature type="chain" id="PRO_5012969239" description="SIMPL domain-containing protein" evidence="1">
    <location>
        <begin position="30"/>
        <end position="251"/>
    </location>
</feature>
<dbReference type="Proteomes" id="UP000218784">
    <property type="component" value="Unassembled WGS sequence"/>
</dbReference>
<dbReference type="PANTHER" id="PTHR34387">
    <property type="entry name" value="SLR1258 PROTEIN"/>
    <property type="match status" value="1"/>
</dbReference>
<gene>
    <name evidence="2" type="ORF">COA17_00230</name>
</gene>
<evidence type="ECO:0000313" key="2">
    <source>
        <dbReference type="EMBL" id="PCG10843.1"/>
    </source>
</evidence>
<sequence length="251" mass="25912">MTMRTTTITGLGGAAAMLAGMTLAAAATAQTPLPMATVVPDGTLLDVTATGRTTRVPDLATVRAGVVTQNATAGGALTENAQRMTQVVRALKSAGIAERDIATSNVSLSPQYRYADNQPPVITGYQASNTVSVKFRDVAKAGPALDALVRSGANQIDGPSMSLSQPDAALDEARTDALKAARARAALYANAAGLTVARIVSIEEAGDNDGGRPQPPMMLQRAAMAETRDSTPMLAGETDVTAMVRVRFLLK</sequence>
<feature type="signal peptide" evidence="1">
    <location>
        <begin position="1"/>
        <end position="29"/>
    </location>
</feature>
<reference evidence="2 3" key="1">
    <citation type="submission" date="2017-09" db="EMBL/GenBank/DDBJ databases">
        <title>Sphingomonas ginsenosidimutans KACC 14949, whole genome shotgun sequence.</title>
        <authorList>
            <person name="Feng G."/>
            <person name="Zhu H."/>
        </authorList>
    </citation>
    <scope>NUCLEOTIDE SEQUENCE [LARGE SCALE GENOMIC DNA]</scope>
    <source>
        <strain evidence="2 3">KACC 14949</strain>
    </source>
</reference>
<evidence type="ECO:0000256" key="1">
    <source>
        <dbReference type="SAM" id="SignalP"/>
    </source>
</evidence>
<dbReference type="AlphaFoldDB" id="A0A2A4I3L3"/>
<dbReference type="PANTHER" id="PTHR34387:SF1">
    <property type="entry name" value="PERIPLASMIC IMMUNOGENIC PROTEIN"/>
    <property type="match status" value="1"/>
</dbReference>
<evidence type="ECO:0008006" key="4">
    <source>
        <dbReference type="Google" id="ProtNLM"/>
    </source>
</evidence>
<dbReference type="EMBL" id="NWVD01000001">
    <property type="protein sequence ID" value="PCG10843.1"/>
    <property type="molecule type" value="Genomic_DNA"/>
</dbReference>
<protein>
    <recommendedName>
        <fullName evidence="4">SIMPL domain-containing protein</fullName>
    </recommendedName>
</protein>
<dbReference type="GO" id="GO:0006974">
    <property type="term" value="P:DNA damage response"/>
    <property type="evidence" value="ECO:0007669"/>
    <property type="project" value="TreeGrafter"/>
</dbReference>
<dbReference type="Gene3D" id="3.30.110.170">
    <property type="entry name" value="Protein of unknown function (DUF541), domain 1"/>
    <property type="match status" value="1"/>
</dbReference>
<dbReference type="Gene3D" id="3.30.70.2970">
    <property type="entry name" value="Protein of unknown function (DUF541), domain 2"/>
    <property type="match status" value="1"/>
</dbReference>
<keyword evidence="3" id="KW-1185">Reference proteome</keyword>
<evidence type="ECO:0000313" key="3">
    <source>
        <dbReference type="Proteomes" id="UP000218784"/>
    </source>
</evidence>
<accession>A0A2A4I3L3</accession>
<proteinExistence type="predicted"/>
<dbReference type="InterPro" id="IPR052022">
    <property type="entry name" value="26kDa_periplasmic_antigen"/>
</dbReference>